<dbReference type="EMBL" id="BMGR01000005">
    <property type="protein sequence ID" value="GGG02523.1"/>
    <property type="molecule type" value="Genomic_DNA"/>
</dbReference>
<accession>A0A917CYC0</accession>
<gene>
    <name evidence="1" type="ORF">GCM10010916_19640</name>
</gene>
<keyword evidence="2" id="KW-1185">Reference proteome</keyword>
<evidence type="ECO:0000313" key="1">
    <source>
        <dbReference type="EMBL" id="GGG02523.1"/>
    </source>
</evidence>
<comment type="caution">
    <text evidence="1">The sequence shown here is derived from an EMBL/GenBank/DDBJ whole genome shotgun (WGS) entry which is preliminary data.</text>
</comment>
<sequence>MTLTDDFQRDVSIKLNRYFERKIINLHRNDPGAYLRIKSEYERQLSVIRNTQKIII</sequence>
<reference evidence="1" key="1">
    <citation type="journal article" date="2014" name="Int. J. Syst. Evol. Microbiol.">
        <title>Complete genome sequence of Corynebacterium casei LMG S-19264T (=DSM 44701T), isolated from a smear-ripened cheese.</title>
        <authorList>
            <consortium name="US DOE Joint Genome Institute (JGI-PGF)"/>
            <person name="Walter F."/>
            <person name="Albersmeier A."/>
            <person name="Kalinowski J."/>
            <person name="Ruckert C."/>
        </authorList>
    </citation>
    <scope>NUCLEOTIDE SEQUENCE</scope>
    <source>
        <strain evidence="1">CGMCC 1.12987</strain>
    </source>
</reference>
<organism evidence="1 2">
    <name type="scientific">Paenibacillus abyssi</name>
    <dbReference type="NCBI Taxonomy" id="1340531"/>
    <lineage>
        <taxon>Bacteria</taxon>
        <taxon>Bacillati</taxon>
        <taxon>Bacillota</taxon>
        <taxon>Bacilli</taxon>
        <taxon>Bacillales</taxon>
        <taxon>Paenibacillaceae</taxon>
        <taxon>Paenibacillus</taxon>
    </lineage>
</organism>
<evidence type="ECO:0000313" key="2">
    <source>
        <dbReference type="Proteomes" id="UP000644756"/>
    </source>
</evidence>
<reference evidence="1" key="2">
    <citation type="submission" date="2020-09" db="EMBL/GenBank/DDBJ databases">
        <authorList>
            <person name="Sun Q."/>
            <person name="Zhou Y."/>
        </authorList>
    </citation>
    <scope>NUCLEOTIDE SEQUENCE</scope>
    <source>
        <strain evidence="1">CGMCC 1.12987</strain>
    </source>
</reference>
<dbReference type="Proteomes" id="UP000644756">
    <property type="component" value="Unassembled WGS sequence"/>
</dbReference>
<protein>
    <submittedName>
        <fullName evidence="1">Uncharacterized protein</fullName>
    </submittedName>
</protein>
<name>A0A917CYC0_9BACL</name>
<proteinExistence type="predicted"/>
<dbReference type="AlphaFoldDB" id="A0A917CYC0"/>